<feature type="transmembrane region" description="Helical" evidence="1">
    <location>
        <begin position="12"/>
        <end position="36"/>
    </location>
</feature>
<keyword evidence="1" id="KW-1133">Transmembrane helix</keyword>
<dbReference type="STRING" id="416591.Tlet_1585"/>
<proteinExistence type="predicted"/>
<keyword evidence="3" id="KW-1185">Reference proteome</keyword>
<protein>
    <submittedName>
        <fullName evidence="2">Uncharacterized protein</fullName>
    </submittedName>
</protein>
<dbReference type="HOGENOM" id="CLU_758345_0_0_0"/>
<evidence type="ECO:0000256" key="1">
    <source>
        <dbReference type="SAM" id="Phobius"/>
    </source>
</evidence>
<dbReference type="AlphaFoldDB" id="A8F7K5"/>
<sequence>MKIKALYISGRQTVMVVLLEFLLIWIGLPVLVFSLLGWKVSGWVIFLGFIGSLILAFVVCVKTYGLVMSFAKEKYGTLSFENDCIEYQIGKRKGKIDLKKPHDVKICSGSSGLGKPSAQIDFRQTGLIIHLYKAMRNEVLDVFSDPYFVEELSVLPEEGLWGFELLADDSEQKKFFFTMLESLWKNREKNTYFQSYAHYPWYQKPNPAFEYIKVIKTDSMTIEEKEFIDTLLTKFVDKFDDSYVRTTPDYLVGWAYKSLKSTWTGMPDYYCIMPIGHVSVEVSLPMPDWKPFIIGQLVIETLHSLGGSSRPYGPPLQDRRYLYIRGHDEHGKTLEMAFDWYELTHPLYEESQRFVRFVNRISIPH</sequence>
<organism evidence="2 3">
    <name type="scientific">Pseudothermotoga lettingae (strain ATCC BAA-301 / DSM 14385 / NBRC 107922 / TMO)</name>
    <name type="common">Thermotoga lettingae</name>
    <dbReference type="NCBI Taxonomy" id="416591"/>
    <lineage>
        <taxon>Bacteria</taxon>
        <taxon>Thermotogati</taxon>
        <taxon>Thermotogota</taxon>
        <taxon>Thermotogae</taxon>
        <taxon>Thermotogales</taxon>
        <taxon>Thermotogaceae</taxon>
        <taxon>Pseudothermotoga</taxon>
    </lineage>
</organism>
<dbReference type="KEGG" id="tle:Tlet_1585"/>
<gene>
    <name evidence="2" type="ordered locus">Tlet_1585</name>
</gene>
<evidence type="ECO:0000313" key="3">
    <source>
        <dbReference type="Proteomes" id="UP000002016"/>
    </source>
</evidence>
<accession>A8F7K5</accession>
<reference evidence="2 3" key="2">
    <citation type="journal article" date="2009" name="Proc. Natl. Acad. Sci. U.S.A.">
        <title>On the chimeric nature, thermophilic origin, and phylogenetic placement of the Thermotogales.</title>
        <authorList>
            <person name="Zhaxybayeva O."/>
            <person name="Swithers K.S."/>
            <person name="Lapierre P."/>
            <person name="Fournier G.P."/>
            <person name="Bickhart D.M."/>
            <person name="DeBoy R.T."/>
            <person name="Nelson K.E."/>
            <person name="Nesbo C.L."/>
            <person name="Doolittle W.F."/>
            <person name="Gogarten J.P."/>
            <person name="Noll K.M."/>
        </authorList>
    </citation>
    <scope>NUCLEOTIDE SEQUENCE [LARGE SCALE GENOMIC DNA]</scope>
    <source>
        <strain evidence="3">ATCC BAA-301 / DSM 14385 / NBRC 107922 / TMO</strain>
    </source>
</reference>
<feature type="transmembrane region" description="Helical" evidence="1">
    <location>
        <begin position="42"/>
        <end position="64"/>
    </location>
</feature>
<keyword evidence="1" id="KW-0812">Transmembrane</keyword>
<dbReference type="Proteomes" id="UP000002016">
    <property type="component" value="Chromosome"/>
</dbReference>
<dbReference type="EMBL" id="CP000812">
    <property type="protein sequence ID" value="ABV34139.1"/>
    <property type="molecule type" value="Genomic_DNA"/>
</dbReference>
<evidence type="ECO:0000313" key="2">
    <source>
        <dbReference type="EMBL" id="ABV34139.1"/>
    </source>
</evidence>
<dbReference type="RefSeq" id="WP_012003615.1">
    <property type="nucleotide sequence ID" value="NC_009828.1"/>
</dbReference>
<reference evidence="2 3" key="1">
    <citation type="submission" date="2007-08" db="EMBL/GenBank/DDBJ databases">
        <title>Complete sequence of Thermotoga lettingae TMO.</title>
        <authorList>
            <consortium name="US DOE Joint Genome Institute"/>
            <person name="Copeland A."/>
            <person name="Lucas S."/>
            <person name="Lapidus A."/>
            <person name="Barry K."/>
            <person name="Glavina del Rio T."/>
            <person name="Dalin E."/>
            <person name="Tice H."/>
            <person name="Pitluck S."/>
            <person name="Foster B."/>
            <person name="Bruce D."/>
            <person name="Schmutz J."/>
            <person name="Larimer F."/>
            <person name="Land M."/>
            <person name="Hauser L."/>
            <person name="Kyrpides N."/>
            <person name="Mikhailova N."/>
            <person name="Nelson K."/>
            <person name="Gogarten J.P."/>
            <person name="Noll K."/>
            <person name="Richardson P."/>
        </authorList>
    </citation>
    <scope>NUCLEOTIDE SEQUENCE [LARGE SCALE GENOMIC DNA]</scope>
    <source>
        <strain evidence="3">ATCC BAA-301 / DSM 14385 / NBRC 107922 / TMO</strain>
    </source>
</reference>
<keyword evidence="1" id="KW-0472">Membrane</keyword>
<name>A8F7K5_PSELT</name>